<dbReference type="InterPro" id="IPR036005">
    <property type="entry name" value="Creatinase/aminopeptidase-like"/>
</dbReference>
<dbReference type="PANTHER" id="PTHR46112">
    <property type="entry name" value="AMINOPEPTIDASE"/>
    <property type="match status" value="1"/>
</dbReference>
<proteinExistence type="predicted"/>
<evidence type="ECO:0000259" key="2">
    <source>
        <dbReference type="Pfam" id="PF01321"/>
    </source>
</evidence>
<dbReference type="Gene3D" id="3.90.230.10">
    <property type="entry name" value="Creatinase/methionine aminopeptidase superfamily"/>
    <property type="match status" value="1"/>
</dbReference>
<dbReference type="STRING" id="1802591.A2113_02445"/>
<dbReference type="PANTHER" id="PTHR46112:SF3">
    <property type="entry name" value="AMINOPEPTIDASE YPDF"/>
    <property type="match status" value="1"/>
</dbReference>
<comment type="caution">
    <text evidence="3">The sequence shown here is derived from an EMBL/GenBank/DDBJ whole genome shotgun (WGS) entry which is preliminary data.</text>
</comment>
<dbReference type="SUPFAM" id="SSF55920">
    <property type="entry name" value="Creatinase/aminopeptidase"/>
    <property type="match status" value="1"/>
</dbReference>
<accession>A0A1G1W359</accession>
<evidence type="ECO:0000313" key="3">
    <source>
        <dbReference type="EMBL" id="OGY22051.1"/>
    </source>
</evidence>
<dbReference type="Pfam" id="PF00557">
    <property type="entry name" value="Peptidase_M24"/>
    <property type="match status" value="1"/>
</dbReference>
<dbReference type="Proteomes" id="UP000176299">
    <property type="component" value="Unassembled WGS sequence"/>
</dbReference>
<sequence>MLRKGQQRGQKPTEVLSARLKKAREQLKLKKLDGLLVSSAANRLYLTGWYSEAEAGPVLITQNKAFIITDSRYGEHAAKETVGFEIVETREGVGPTLRNLARSEDLNTIGFESHYLSVFSFKRIKRFLRGAKLLPTARLIEGLRAVKDEIELERIRKAVEVADKTFDRILNFVKPGLTEREIAWEMEKFMKEAGVERLAWEPFIVAAGANSSMAHWGASGTKIKEKDMILVDFGCVYQSYCSDLSRVIFVGKPSAEQVKIYKLVLEAQKFGIGLVKEGRIGSTVDKKTRLFLEKRLSVRQAKNIYRHALGHGVGLEVHELPPLSIRHKHKLAAGNVVTVEPGIYIPGWGGVRIEDMVLVTENGGKVLTKASKKIEEVTV</sequence>
<dbReference type="InterPro" id="IPR000587">
    <property type="entry name" value="Creatinase_N"/>
</dbReference>
<dbReference type="AlphaFoldDB" id="A0A1G1W359"/>
<feature type="domain" description="Creatinase N-terminal" evidence="2">
    <location>
        <begin position="19"/>
        <end position="146"/>
    </location>
</feature>
<dbReference type="InterPro" id="IPR000994">
    <property type="entry name" value="Pept_M24"/>
</dbReference>
<dbReference type="SUPFAM" id="SSF53092">
    <property type="entry name" value="Creatinase/prolidase N-terminal domain"/>
    <property type="match status" value="1"/>
</dbReference>
<dbReference type="EMBL" id="MHCN01000009">
    <property type="protein sequence ID" value="OGY22051.1"/>
    <property type="molecule type" value="Genomic_DNA"/>
</dbReference>
<dbReference type="InterPro" id="IPR050659">
    <property type="entry name" value="Peptidase_M24B"/>
</dbReference>
<name>A0A1G1W359_9BACT</name>
<dbReference type="InterPro" id="IPR029149">
    <property type="entry name" value="Creatin/AminoP/Spt16_N"/>
</dbReference>
<organism evidence="3 4">
    <name type="scientific">Candidatus Woykebacteria bacterium GWA1_44_8</name>
    <dbReference type="NCBI Taxonomy" id="1802591"/>
    <lineage>
        <taxon>Bacteria</taxon>
        <taxon>Candidatus Woykeibacteriota</taxon>
    </lineage>
</organism>
<evidence type="ECO:0008006" key="5">
    <source>
        <dbReference type="Google" id="ProtNLM"/>
    </source>
</evidence>
<reference evidence="3 4" key="1">
    <citation type="journal article" date="2016" name="Nat. Commun.">
        <title>Thousands of microbial genomes shed light on interconnected biogeochemical processes in an aquifer system.</title>
        <authorList>
            <person name="Anantharaman K."/>
            <person name="Brown C.T."/>
            <person name="Hug L.A."/>
            <person name="Sharon I."/>
            <person name="Castelle C.J."/>
            <person name="Probst A.J."/>
            <person name="Thomas B.C."/>
            <person name="Singh A."/>
            <person name="Wilkins M.J."/>
            <person name="Karaoz U."/>
            <person name="Brodie E.L."/>
            <person name="Williams K.H."/>
            <person name="Hubbard S.S."/>
            <person name="Banfield J.F."/>
        </authorList>
    </citation>
    <scope>NUCLEOTIDE SEQUENCE [LARGE SCALE GENOMIC DNA]</scope>
</reference>
<dbReference type="Pfam" id="PF01321">
    <property type="entry name" value="Creatinase_N"/>
    <property type="match status" value="1"/>
</dbReference>
<gene>
    <name evidence="3" type="ORF">A2113_02445</name>
</gene>
<feature type="domain" description="Peptidase M24" evidence="1">
    <location>
        <begin position="153"/>
        <end position="361"/>
    </location>
</feature>
<protein>
    <recommendedName>
        <fullName evidence="5">Aminopeptidase P family protein</fullName>
    </recommendedName>
</protein>
<dbReference type="Gene3D" id="3.40.350.10">
    <property type="entry name" value="Creatinase/prolidase N-terminal domain"/>
    <property type="match status" value="1"/>
</dbReference>
<evidence type="ECO:0000259" key="1">
    <source>
        <dbReference type="Pfam" id="PF00557"/>
    </source>
</evidence>
<evidence type="ECO:0000313" key="4">
    <source>
        <dbReference type="Proteomes" id="UP000176299"/>
    </source>
</evidence>